<protein>
    <recommendedName>
        <fullName evidence="3">Fibronectin type-III domain-containing protein</fullName>
    </recommendedName>
</protein>
<dbReference type="PROSITE" id="PS50853">
    <property type="entry name" value="FN3"/>
    <property type="match status" value="1"/>
</dbReference>
<evidence type="ECO:0000259" key="3">
    <source>
        <dbReference type="PROSITE" id="PS50853"/>
    </source>
</evidence>
<proteinExistence type="predicted"/>
<feature type="region of interest" description="Disordered" evidence="1">
    <location>
        <begin position="292"/>
        <end position="434"/>
    </location>
</feature>
<feature type="region of interest" description="Disordered" evidence="1">
    <location>
        <begin position="158"/>
        <end position="265"/>
    </location>
</feature>
<evidence type="ECO:0000256" key="1">
    <source>
        <dbReference type="SAM" id="MobiDB-lite"/>
    </source>
</evidence>
<feature type="region of interest" description="Disordered" evidence="1">
    <location>
        <begin position="491"/>
        <end position="558"/>
    </location>
</feature>
<dbReference type="InterPro" id="IPR036116">
    <property type="entry name" value="FN3_sf"/>
</dbReference>
<dbReference type="Gene3D" id="2.60.40.10">
    <property type="entry name" value="Immunoglobulins"/>
    <property type="match status" value="1"/>
</dbReference>
<dbReference type="GeneID" id="63843532"/>
<feature type="compositionally biased region" description="Basic and acidic residues" evidence="1">
    <location>
        <begin position="247"/>
        <end position="265"/>
    </location>
</feature>
<dbReference type="InterPro" id="IPR013783">
    <property type="entry name" value="Ig-like_fold"/>
</dbReference>
<dbReference type="EMBL" id="MU032348">
    <property type="protein sequence ID" value="KAF3764725.1"/>
    <property type="molecule type" value="Genomic_DNA"/>
</dbReference>
<feature type="compositionally biased region" description="Basic and acidic residues" evidence="1">
    <location>
        <begin position="904"/>
        <end position="923"/>
    </location>
</feature>
<feature type="compositionally biased region" description="Basic and acidic residues" evidence="1">
    <location>
        <begin position="405"/>
        <end position="434"/>
    </location>
</feature>
<feature type="region of interest" description="Disordered" evidence="1">
    <location>
        <begin position="762"/>
        <end position="844"/>
    </location>
</feature>
<feature type="transmembrane region" description="Helical" evidence="2">
    <location>
        <begin position="38"/>
        <end position="55"/>
    </location>
</feature>
<dbReference type="RefSeq" id="XP_040775686.1">
    <property type="nucleotide sequence ID" value="XM_040926403.1"/>
</dbReference>
<feature type="region of interest" description="Disordered" evidence="1">
    <location>
        <begin position="863"/>
        <end position="1118"/>
    </location>
</feature>
<comment type="caution">
    <text evidence="4">The sequence shown here is derived from an EMBL/GenBank/DDBJ whole genome shotgun (WGS) entry which is preliminary data.</text>
</comment>
<dbReference type="PANTHER" id="PTHR23159">
    <property type="entry name" value="CENTROSOMAL PROTEIN 2"/>
    <property type="match status" value="1"/>
</dbReference>
<keyword evidence="2" id="KW-0472">Membrane</keyword>
<dbReference type="SUPFAM" id="SSF49265">
    <property type="entry name" value="Fibronectin type III"/>
    <property type="match status" value="1"/>
</dbReference>
<name>A0A9P4Y1J0_CRYP1</name>
<evidence type="ECO:0000313" key="4">
    <source>
        <dbReference type="EMBL" id="KAF3764725.1"/>
    </source>
</evidence>
<keyword evidence="5" id="KW-1185">Reference proteome</keyword>
<dbReference type="Proteomes" id="UP000803844">
    <property type="component" value="Unassembled WGS sequence"/>
</dbReference>
<feature type="compositionally biased region" description="Polar residues" evidence="1">
    <location>
        <begin position="969"/>
        <end position="979"/>
    </location>
</feature>
<feature type="compositionally biased region" description="Polar residues" evidence="1">
    <location>
        <begin position="578"/>
        <end position="589"/>
    </location>
</feature>
<dbReference type="AlphaFoldDB" id="A0A9P4Y1J0"/>
<accession>A0A9P4Y1J0</accession>
<evidence type="ECO:0000256" key="2">
    <source>
        <dbReference type="SAM" id="Phobius"/>
    </source>
</evidence>
<feature type="compositionally biased region" description="Low complexity" evidence="1">
    <location>
        <begin position="822"/>
        <end position="832"/>
    </location>
</feature>
<dbReference type="Pfam" id="PF00041">
    <property type="entry name" value="fn3"/>
    <property type="match status" value="1"/>
</dbReference>
<feature type="region of interest" description="Disordered" evidence="1">
    <location>
        <begin position="573"/>
        <end position="726"/>
    </location>
</feature>
<dbReference type="InterPro" id="IPR003961">
    <property type="entry name" value="FN3_dom"/>
</dbReference>
<feature type="compositionally biased region" description="Polar residues" evidence="1">
    <location>
        <begin position="950"/>
        <end position="962"/>
    </location>
</feature>
<keyword evidence="2" id="KW-1133">Transmembrane helix</keyword>
<feature type="compositionally biased region" description="Polar residues" evidence="1">
    <location>
        <begin position="932"/>
        <end position="941"/>
    </location>
</feature>
<feature type="domain" description="Fibronectin type-III" evidence="3">
    <location>
        <begin position="73"/>
        <end position="162"/>
    </location>
</feature>
<feature type="compositionally biased region" description="Polar residues" evidence="1">
    <location>
        <begin position="234"/>
        <end position="243"/>
    </location>
</feature>
<reference evidence="4" key="1">
    <citation type="journal article" date="2020" name="Phytopathology">
        <title>Genome sequence of the chestnut blight fungus Cryphonectria parasitica EP155: A fundamental resource for an archetypical invasive plant pathogen.</title>
        <authorList>
            <person name="Crouch J.A."/>
            <person name="Dawe A."/>
            <person name="Aerts A."/>
            <person name="Barry K."/>
            <person name="Churchill A.C.L."/>
            <person name="Grimwood J."/>
            <person name="Hillman B."/>
            <person name="Milgroom M.G."/>
            <person name="Pangilinan J."/>
            <person name="Smith M."/>
            <person name="Salamov A."/>
            <person name="Schmutz J."/>
            <person name="Yadav J."/>
            <person name="Grigoriev I.V."/>
            <person name="Nuss D."/>
        </authorList>
    </citation>
    <scope>NUCLEOTIDE SEQUENCE</scope>
    <source>
        <strain evidence="4">EP155</strain>
    </source>
</reference>
<feature type="compositionally biased region" description="Polar residues" evidence="1">
    <location>
        <begin position="625"/>
        <end position="651"/>
    </location>
</feature>
<feature type="transmembrane region" description="Helical" evidence="2">
    <location>
        <begin position="6"/>
        <end position="26"/>
    </location>
</feature>
<sequence>MTWTSWTTLVPLLILICSVLAWSFLVEHNLDRFCEENASMLLFSAAVVWLMRRAVQTLWKPVPELIGILGVDVPDAPDVMLAGIGVDKATVNWARPHPNKPVQKFLIQVNGVVVGESPANQETAITVTGLKPSHFYNVRVIAVGANSFQAGSRTVRLRTFGRDGRPQLGNSRLPPNFEPEDQTSSSVQRENGDEGTAPRSPVPGIESATIPDGGLTLTRETSAAGQVPRRNTVGRRSSPSVGSMDQKPVRKDSTSEAEIRGLGEKFSSIKKELEDTIALVAKEEEDSKRLLDELEQEKQQKKAEQKKKEEQTEKLKKEMGTTDRAMRSAIQRKAQLEKEVKARQAERSRYEDGTAKMEKQIQEMRKERESYDEQKAAIEEESAARNKELRQSNEQLQAECSQMEADLKAKREQVRKLEEDRKKLPGGEDDAEWRQKDFERRREWARRQSEWLAKLHKEEQKGRELDMSLNSIHAVLQQIPQATLALHHQANSSGADFDVPSQNQLKRRSHHSNSLSNVGISPAPQYTALEPPQQQPGFGVRGGPPPGLGPLLLDPIPRYEDHDDEEFRSFMADAPLSPSATNLLPSNIFTDDEHDEPDSPASDFEPTSPFVPAQPASPVDHDPQSPGSGRSASIMSSPHGSMQNLQYSSFPSDDAERRSLNSHTGNFSSPLPPPGQPATNRLASLFSFQRGKPTKPLDEPPELGSLKPGQSRSFPRQLEDLERVPSRRRINLSSFNVFNRNSVGPDTMDAYPSQAGTTGFSTESFLPFGGPRRAMTGVFDRDQSSSRPASIASADRPRPSTDSSSLWPPPDQAGFGRSRLVWSPDNNSWSRNPSRRPSLHGSPSVLKTTLASADDEILDDEALLDPQVSPSQVGVIGRPGPTKKSLAKALNPAAPSFMGNIFKPKADKDSSSKEKKTKGKEVRGATGADDQAMTQPFSGNESVDERSESRQSLSVQSRTSISESHDSLSLDQSVSNTPSEFMLKEPTSPDNVVRKLFRKGSSSKFSLSSRLGGSKKGGPGSTTTNISEREHRSSFGGSDDVLGGGGSGINAAGEEFLGKSYESVNSSPSVGGGSTKAKDGRMSGRWFSMGKKKEKGRESLDIEHERMSSVDTEATPEE</sequence>
<dbReference type="OrthoDB" id="5572782at2759"/>
<feature type="compositionally biased region" description="Basic and acidic residues" evidence="1">
    <location>
        <begin position="334"/>
        <end position="391"/>
    </location>
</feature>
<feature type="compositionally biased region" description="Basic and acidic residues" evidence="1">
    <location>
        <begin position="292"/>
        <end position="326"/>
    </location>
</feature>
<dbReference type="SMART" id="SM00060">
    <property type="entry name" value="FN3"/>
    <property type="match status" value="1"/>
</dbReference>
<organism evidence="4 5">
    <name type="scientific">Cryphonectria parasitica (strain ATCC 38755 / EP155)</name>
    <dbReference type="NCBI Taxonomy" id="660469"/>
    <lineage>
        <taxon>Eukaryota</taxon>
        <taxon>Fungi</taxon>
        <taxon>Dikarya</taxon>
        <taxon>Ascomycota</taxon>
        <taxon>Pezizomycotina</taxon>
        <taxon>Sordariomycetes</taxon>
        <taxon>Sordariomycetidae</taxon>
        <taxon>Diaporthales</taxon>
        <taxon>Cryphonectriaceae</taxon>
        <taxon>Cryphonectria-Endothia species complex</taxon>
        <taxon>Cryphonectria</taxon>
    </lineage>
</organism>
<evidence type="ECO:0000313" key="5">
    <source>
        <dbReference type="Proteomes" id="UP000803844"/>
    </source>
</evidence>
<feature type="compositionally biased region" description="Polar residues" evidence="1">
    <location>
        <begin position="491"/>
        <end position="504"/>
    </location>
</feature>
<feature type="compositionally biased region" description="Low complexity" evidence="1">
    <location>
        <begin position="999"/>
        <end position="1012"/>
    </location>
</feature>
<feature type="compositionally biased region" description="Basic and acidic residues" evidence="1">
    <location>
        <begin position="1095"/>
        <end position="1108"/>
    </location>
</feature>
<gene>
    <name evidence="4" type="ORF">M406DRAFT_98385</name>
</gene>
<keyword evidence="2" id="KW-0812">Transmembrane</keyword>
<dbReference type="PANTHER" id="PTHR23159:SF31">
    <property type="entry name" value="CENTROSOME-ASSOCIATED PROTEIN CEP250 ISOFORM X1"/>
    <property type="match status" value="1"/>
</dbReference>
<dbReference type="CDD" id="cd00063">
    <property type="entry name" value="FN3"/>
    <property type="match status" value="1"/>
</dbReference>